<feature type="domain" description="AntA/AntB antirepressor" evidence="1">
    <location>
        <begin position="20"/>
        <end position="88"/>
    </location>
</feature>
<dbReference type="Proteomes" id="UP000254065">
    <property type="component" value="Unassembled WGS sequence"/>
</dbReference>
<accession>A0A378R1M7</accession>
<evidence type="ECO:0000313" key="3">
    <source>
        <dbReference type="Proteomes" id="UP000254065"/>
    </source>
</evidence>
<reference evidence="2 3" key="1">
    <citation type="submission" date="2018-06" db="EMBL/GenBank/DDBJ databases">
        <authorList>
            <consortium name="Pathogen Informatics"/>
            <person name="Doyle S."/>
        </authorList>
    </citation>
    <scope>NUCLEOTIDE SEQUENCE [LARGE SCALE GENOMIC DNA]</scope>
    <source>
        <strain evidence="2 3">NCTC12877</strain>
    </source>
</reference>
<sequence length="229" mass="26699">MELIPVTNRLIGNRQIPTANARELHAFLQVKSKFAEWINRRINEYKFIENQDFISFSENSEKLQNGRPTKDYFISLNMAKELAMVERTDKGRQARQYFIDCERQLHELTIAHQTKAVSKNANWHLTQLINTLKTTVHNQQKAMDKIVSLHEQSLQLQALSLELLQRQALAKKSYRQAVLYDVDCVFDLVEQGYTNAQISEKLGLSTYAISRIKNHRYSLDNDTGRLSYH</sequence>
<evidence type="ECO:0000313" key="2">
    <source>
        <dbReference type="EMBL" id="STZ08577.1"/>
    </source>
</evidence>
<dbReference type="OrthoDB" id="79831at2"/>
<dbReference type="InterPro" id="IPR013557">
    <property type="entry name" value="AntA/B_antirep"/>
</dbReference>
<dbReference type="RefSeq" id="WP_051225751.1">
    <property type="nucleotide sequence ID" value="NZ_UGQB01000004.1"/>
</dbReference>
<keyword evidence="3" id="KW-1185">Reference proteome</keyword>
<evidence type="ECO:0000259" key="1">
    <source>
        <dbReference type="Pfam" id="PF08346"/>
    </source>
</evidence>
<dbReference type="STRING" id="1122244.GCA_000426885_00033"/>
<protein>
    <submittedName>
        <fullName evidence="2">Phage anti-repressor protein</fullName>
    </submittedName>
</protein>
<name>A0A378R1M7_9GAMM</name>
<gene>
    <name evidence="2" type="ORF">NCTC12877_01581</name>
</gene>
<organism evidence="2 3">
    <name type="scientific">Moraxella caprae</name>
    <dbReference type="NCBI Taxonomy" id="90240"/>
    <lineage>
        <taxon>Bacteria</taxon>
        <taxon>Pseudomonadati</taxon>
        <taxon>Pseudomonadota</taxon>
        <taxon>Gammaproteobacteria</taxon>
        <taxon>Moraxellales</taxon>
        <taxon>Moraxellaceae</taxon>
        <taxon>Moraxella</taxon>
    </lineage>
</organism>
<dbReference type="AlphaFoldDB" id="A0A378R1M7"/>
<proteinExistence type="predicted"/>
<dbReference type="Pfam" id="PF08346">
    <property type="entry name" value="AntA"/>
    <property type="match status" value="1"/>
</dbReference>
<dbReference type="EMBL" id="UGQB01000004">
    <property type="protein sequence ID" value="STZ08577.1"/>
    <property type="molecule type" value="Genomic_DNA"/>
</dbReference>